<gene>
    <name evidence="1" type="ORF">HaLaN_27956</name>
</gene>
<dbReference type="Proteomes" id="UP000485058">
    <property type="component" value="Unassembled WGS sequence"/>
</dbReference>
<accession>A0A6A0ABP3</accession>
<dbReference type="AlphaFoldDB" id="A0A6A0ABP3"/>
<protein>
    <submittedName>
        <fullName evidence="1">Uncharacterized protein</fullName>
    </submittedName>
</protein>
<keyword evidence="2" id="KW-1185">Reference proteome</keyword>
<organism evidence="1 2">
    <name type="scientific">Haematococcus lacustris</name>
    <name type="common">Green alga</name>
    <name type="synonym">Haematococcus pluvialis</name>
    <dbReference type="NCBI Taxonomy" id="44745"/>
    <lineage>
        <taxon>Eukaryota</taxon>
        <taxon>Viridiplantae</taxon>
        <taxon>Chlorophyta</taxon>
        <taxon>core chlorophytes</taxon>
        <taxon>Chlorophyceae</taxon>
        <taxon>CS clade</taxon>
        <taxon>Chlamydomonadales</taxon>
        <taxon>Haematococcaceae</taxon>
        <taxon>Haematococcus</taxon>
    </lineage>
</organism>
<name>A0A6A0ABP3_HAELA</name>
<reference evidence="1 2" key="1">
    <citation type="submission" date="2020-02" db="EMBL/GenBank/DDBJ databases">
        <title>Draft genome sequence of Haematococcus lacustris strain NIES-144.</title>
        <authorList>
            <person name="Morimoto D."/>
            <person name="Nakagawa S."/>
            <person name="Yoshida T."/>
            <person name="Sawayama S."/>
        </authorList>
    </citation>
    <scope>NUCLEOTIDE SEQUENCE [LARGE SCALE GENOMIC DNA]</scope>
    <source>
        <strain evidence="1 2">NIES-144</strain>
    </source>
</reference>
<proteinExistence type="predicted"/>
<evidence type="ECO:0000313" key="1">
    <source>
        <dbReference type="EMBL" id="GFH29317.1"/>
    </source>
</evidence>
<evidence type="ECO:0000313" key="2">
    <source>
        <dbReference type="Proteomes" id="UP000485058"/>
    </source>
</evidence>
<feature type="non-terminal residue" evidence="1">
    <location>
        <position position="99"/>
    </location>
</feature>
<feature type="non-terminal residue" evidence="1">
    <location>
        <position position="1"/>
    </location>
</feature>
<comment type="caution">
    <text evidence="1">The sequence shown here is derived from an EMBL/GenBank/DDBJ whole genome shotgun (WGS) entry which is preliminary data.</text>
</comment>
<sequence>MTKASPVAALASRDCKSLVVPPAAASHGNKADEEGAGAGAETRGTVACAWDSKSLPAGQPSECGCSLDNSTASLIAALHAASLIPINTLTSQYHLMLQQ</sequence>
<dbReference type="EMBL" id="BLLF01004287">
    <property type="protein sequence ID" value="GFH29317.1"/>
    <property type="molecule type" value="Genomic_DNA"/>
</dbReference>